<feature type="compositionally biased region" description="Basic and acidic residues" evidence="9">
    <location>
        <begin position="42"/>
        <end position="53"/>
    </location>
</feature>
<evidence type="ECO:0000256" key="5">
    <source>
        <dbReference type="ARBA" id="ARBA00022723"/>
    </source>
</evidence>
<evidence type="ECO:0000256" key="9">
    <source>
        <dbReference type="SAM" id="MobiDB-lite"/>
    </source>
</evidence>
<dbReference type="KEGG" id="pbh:AAW51_0887"/>
<evidence type="ECO:0000313" key="12">
    <source>
        <dbReference type="EMBL" id="AKJ27578.1"/>
    </source>
</evidence>
<dbReference type="RefSeq" id="WP_053013338.1">
    <property type="nucleotide sequence ID" value="NZ_CP011371.1"/>
</dbReference>
<keyword evidence="3" id="KW-0031">Aminopeptidase</keyword>
<gene>
    <name evidence="12" type="ORF">AAW51_0887</name>
</gene>
<evidence type="ECO:0000259" key="10">
    <source>
        <dbReference type="Pfam" id="PF02225"/>
    </source>
</evidence>
<comment type="cofactor">
    <cofactor evidence="1">
        <name>Zn(2+)</name>
        <dbReference type="ChEBI" id="CHEBI:29105"/>
    </cofactor>
</comment>
<dbReference type="PANTHER" id="PTHR12147:SF26">
    <property type="entry name" value="PEPTIDASE M28 DOMAIN-CONTAINING PROTEIN"/>
    <property type="match status" value="1"/>
</dbReference>
<evidence type="ECO:0000256" key="3">
    <source>
        <dbReference type="ARBA" id="ARBA00022438"/>
    </source>
</evidence>
<dbReference type="InterPro" id="IPR046450">
    <property type="entry name" value="PA_dom_sf"/>
</dbReference>
<dbReference type="GO" id="GO:0004177">
    <property type="term" value="F:aminopeptidase activity"/>
    <property type="evidence" value="ECO:0007669"/>
    <property type="project" value="UniProtKB-KW"/>
</dbReference>
<dbReference type="InterPro" id="IPR041756">
    <property type="entry name" value="M28_SGAP-like"/>
</dbReference>
<dbReference type="Pfam" id="PF04389">
    <property type="entry name" value="Peptidase_M28"/>
    <property type="match status" value="1"/>
</dbReference>
<proteinExistence type="inferred from homology"/>
<keyword evidence="6" id="KW-0732">Signal</keyword>
<dbReference type="STRING" id="413882.AAW51_0887"/>
<keyword evidence="5" id="KW-0479">Metal-binding</keyword>
<organism evidence="12 13">
    <name type="scientific">Caldimonas brevitalea</name>
    <dbReference type="NCBI Taxonomy" id="413882"/>
    <lineage>
        <taxon>Bacteria</taxon>
        <taxon>Pseudomonadati</taxon>
        <taxon>Pseudomonadota</taxon>
        <taxon>Betaproteobacteria</taxon>
        <taxon>Burkholderiales</taxon>
        <taxon>Sphaerotilaceae</taxon>
        <taxon>Caldimonas</taxon>
    </lineage>
</organism>
<dbReference type="GO" id="GO:0046872">
    <property type="term" value="F:metal ion binding"/>
    <property type="evidence" value="ECO:0007669"/>
    <property type="project" value="UniProtKB-KW"/>
</dbReference>
<dbReference type="PATRIC" id="fig|413882.6.peg.941"/>
<keyword evidence="13" id="KW-1185">Reference proteome</keyword>
<evidence type="ECO:0000256" key="6">
    <source>
        <dbReference type="ARBA" id="ARBA00022729"/>
    </source>
</evidence>
<evidence type="ECO:0000256" key="7">
    <source>
        <dbReference type="ARBA" id="ARBA00022801"/>
    </source>
</evidence>
<evidence type="ECO:0008006" key="14">
    <source>
        <dbReference type="Google" id="ProtNLM"/>
    </source>
</evidence>
<evidence type="ECO:0000256" key="8">
    <source>
        <dbReference type="ARBA" id="ARBA00022833"/>
    </source>
</evidence>
<keyword evidence="8" id="KW-0862">Zinc</keyword>
<dbReference type="OrthoDB" id="9789219at2"/>
<dbReference type="PANTHER" id="PTHR12147">
    <property type="entry name" value="METALLOPEPTIDASE M28 FAMILY MEMBER"/>
    <property type="match status" value="1"/>
</dbReference>
<name>A0A0G3BHW8_9BURK</name>
<comment type="similarity">
    <text evidence="2">Belongs to the peptidase M28 family. M28A subfamily.</text>
</comment>
<sequence length="521" mass="55295">MLKLNEYPSLNMRTLLATSVSVLALTLAGCGGGDDDDDDPPEEPKSCADRANDTPDKLMECVTREGVLKHLQKLDEIAKANNNTRASGTMGYELSLDYAEGLFRGAGYKVWRQAFPLTTSTERSASVVERTAPTPTGPVVHHTLEYSGSGDVTAAVQAPAGNVNGCEESDFAGFTAGRIALIQRGICPFAQKANNAIKAGAVGAVIYNNVDAPLDSATLGDDFTGNIPVVGISQTLGTQLAAVSGLQLRLRTDVLRQTIVSHNLLAETTTGDANKVVMVGAHLDSVEDGPGINDNGSGSAAIIETALYLAKTQPKNKLRFALWGGEESGLVGSTYYVSQLSAEEKAKIALYLNFDMIASPNPAFFIYDGDNSDEEGEPEGPGGSEVIEKDFEAFYNQRNKPFKGTDFDGRSDYGAFIDNGIPAGGLFSGAEGIKTPEEAALWGGEANVAYDKCYHQACDDLTNLNLDALDLNSDAVAASTIRYAQDVEAVVSKREPPAAVARQQALKPKRVVPPRYPLVAQ</sequence>
<dbReference type="CDD" id="cd03876">
    <property type="entry name" value="M28_SGAP_like"/>
    <property type="match status" value="1"/>
</dbReference>
<feature type="region of interest" description="Disordered" evidence="9">
    <location>
        <begin position="32"/>
        <end position="53"/>
    </location>
</feature>
<dbReference type="FunFam" id="3.40.630.10:FF:000054">
    <property type="entry name" value="Peptide hydrolase"/>
    <property type="match status" value="1"/>
</dbReference>
<protein>
    <recommendedName>
        <fullName evidence="14">Aminopeptidase</fullName>
    </recommendedName>
</protein>
<dbReference type="InterPro" id="IPR045175">
    <property type="entry name" value="M28_fam"/>
</dbReference>
<dbReference type="Gene3D" id="3.50.30.30">
    <property type="match status" value="1"/>
</dbReference>
<dbReference type="PROSITE" id="PS51257">
    <property type="entry name" value="PROKAR_LIPOPROTEIN"/>
    <property type="match status" value="1"/>
</dbReference>
<dbReference type="InterPro" id="IPR007484">
    <property type="entry name" value="Peptidase_M28"/>
</dbReference>
<dbReference type="SUPFAM" id="SSF52025">
    <property type="entry name" value="PA domain"/>
    <property type="match status" value="1"/>
</dbReference>
<accession>A0A0G3BHW8</accession>
<feature type="domain" description="PA" evidence="10">
    <location>
        <begin position="156"/>
        <end position="240"/>
    </location>
</feature>
<evidence type="ECO:0000256" key="1">
    <source>
        <dbReference type="ARBA" id="ARBA00001947"/>
    </source>
</evidence>
<keyword evidence="7" id="KW-0378">Hydrolase</keyword>
<keyword evidence="4" id="KW-0645">Protease</keyword>
<dbReference type="InterPro" id="IPR003137">
    <property type="entry name" value="PA_domain"/>
</dbReference>
<dbReference type="AlphaFoldDB" id="A0A0G3BHW8"/>
<evidence type="ECO:0000313" key="13">
    <source>
        <dbReference type="Proteomes" id="UP000035352"/>
    </source>
</evidence>
<dbReference type="GO" id="GO:0008235">
    <property type="term" value="F:metalloexopeptidase activity"/>
    <property type="evidence" value="ECO:0007669"/>
    <property type="project" value="InterPro"/>
</dbReference>
<dbReference type="Proteomes" id="UP000035352">
    <property type="component" value="Chromosome"/>
</dbReference>
<evidence type="ECO:0000256" key="2">
    <source>
        <dbReference type="ARBA" id="ARBA00005957"/>
    </source>
</evidence>
<dbReference type="GO" id="GO:0006508">
    <property type="term" value="P:proteolysis"/>
    <property type="evidence" value="ECO:0007669"/>
    <property type="project" value="UniProtKB-KW"/>
</dbReference>
<dbReference type="EMBL" id="CP011371">
    <property type="protein sequence ID" value="AKJ27578.1"/>
    <property type="molecule type" value="Genomic_DNA"/>
</dbReference>
<dbReference type="Gene3D" id="3.40.630.10">
    <property type="entry name" value="Zn peptidases"/>
    <property type="match status" value="1"/>
</dbReference>
<dbReference type="Pfam" id="PF02225">
    <property type="entry name" value="PA"/>
    <property type="match status" value="1"/>
</dbReference>
<evidence type="ECO:0000259" key="11">
    <source>
        <dbReference type="Pfam" id="PF04389"/>
    </source>
</evidence>
<reference evidence="12 13" key="1">
    <citation type="submission" date="2015-05" db="EMBL/GenBank/DDBJ databases">
        <authorList>
            <person name="Tang B."/>
            <person name="Yu Y."/>
        </authorList>
    </citation>
    <scope>NUCLEOTIDE SEQUENCE [LARGE SCALE GENOMIC DNA]</scope>
    <source>
        <strain evidence="12 13">DSM 7029</strain>
    </source>
</reference>
<dbReference type="SUPFAM" id="SSF53187">
    <property type="entry name" value="Zn-dependent exopeptidases"/>
    <property type="match status" value="1"/>
</dbReference>
<feature type="domain" description="Peptidase M28" evidence="11">
    <location>
        <begin position="263"/>
        <end position="478"/>
    </location>
</feature>
<evidence type="ECO:0000256" key="4">
    <source>
        <dbReference type="ARBA" id="ARBA00022670"/>
    </source>
</evidence>